<name>A0ABY5C1E1_9LACO</name>
<keyword evidence="1" id="KW-0812">Transmembrane</keyword>
<evidence type="ECO:0000313" key="3">
    <source>
        <dbReference type="Proteomes" id="UP001056093"/>
    </source>
</evidence>
<keyword evidence="3" id="KW-1185">Reference proteome</keyword>
<dbReference type="Pfam" id="PF13787">
    <property type="entry name" value="HXXEE"/>
    <property type="match status" value="1"/>
</dbReference>
<evidence type="ECO:0000313" key="2">
    <source>
        <dbReference type="EMBL" id="USS92555.1"/>
    </source>
</evidence>
<accession>A0ABY5C1E1</accession>
<keyword evidence="1" id="KW-0472">Membrane</keyword>
<dbReference type="Proteomes" id="UP001056093">
    <property type="component" value="Chromosome"/>
</dbReference>
<gene>
    <name evidence="2" type="ORF">M3M36_02805</name>
</gene>
<proteinExistence type="predicted"/>
<reference evidence="2" key="1">
    <citation type="submission" date="2022-05" db="EMBL/GenBank/DDBJ databases">
        <authorList>
            <person name="Oliphant S.A."/>
            <person name="Watson-Haigh N.S."/>
            <person name="Sumby K.M."/>
            <person name="Gardner J.M."/>
            <person name="Jiranek V."/>
        </authorList>
    </citation>
    <scope>NUCLEOTIDE SEQUENCE</scope>
    <source>
        <strain evidence="2">KI3_B9</strain>
    </source>
</reference>
<sequence length="215" mass="25182">MKWYDFMPFIAGFYALALGLFVWDFNQRMLLLGLIFIHLHFFEEFGLPGGFAWGGIKVEMRNVNRVVSRWQLNQSSSLFGNEWFAITVYLPTLFLPQWHWLVLAAVIFAFVELFGHLIIFNVGLKSYYNPGLLTAIILSVVATVFLVETIPSGMFNWLDLLMAFCWIGLNYWIGFRSPLFLYFNNKKQYTFTKEDLNKSASYMKKFGSKPDDYQY</sequence>
<feature type="transmembrane region" description="Helical" evidence="1">
    <location>
        <begin position="6"/>
        <end position="23"/>
    </location>
</feature>
<evidence type="ECO:0000256" key="1">
    <source>
        <dbReference type="SAM" id="Phobius"/>
    </source>
</evidence>
<dbReference type="RefSeq" id="WP_252774327.1">
    <property type="nucleotide sequence ID" value="NZ_CP097122.1"/>
</dbReference>
<feature type="transmembrane region" description="Helical" evidence="1">
    <location>
        <begin position="30"/>
        <end position="56"/>
    </location>
</feature>
<organism evidence="2 3">
    <name type="scientific">Fructobacillus americanaquae</name>
    <dbReference type="NCBI Taxonomy" id="2940302"/>
    <lineage>
        <taxon>Bacteria</taxon>
        <taxon>Bacillati</taxon>
        <taxon>Bacillota</taxon>
        <taxon>Bacilli</taxon>
        <taxon>Lactobacillales</taxon>
        <taxon>Lactobacillaceae</taxon>
        <taxon>Fructobacillus</taxon>
    </lineage>
</organism>
<dbReference type="InterPro" id="IPR025671">
    <property type="entry name" value="HXXEE"/>
</dbReference>
<feature type="transmembrane region" description="Helical" evidence="1">
    <location>
        <begin position="160"/>
        <end position="183"/>
    </location>
</feature>
<keyword evidence="1" id="KW-1133">Transmembrane helix</keyword>
<feature type="transmembrane region" description="Helical" evidence="1">
    <location>
        <begin position="98"/>
        <end position="120"/>
    </location>
</feature>
<dbReference type="EMBL" id="CP097122">
    <property type="protein sequence ID" value="USS92555.1"/>
    <property type="molecule type" value="Genomic_DNA"/>
</dbReference>
<protein>
    <submittedName>
        <fullName evidence="2">HXXEE domain-containing protein</fullName>
    </submittedName>
</protein>
<feature type="transmembrane region" description="Helical" evidence="1">
    <location>
        <begin position="132"/>
        <end position="154"/>
    </location>
</feature>